<dbReference type="PROSITE" id="PS50995">
    <property type="entry name" value="HTH_MARR_2"/>
    <property type="match status" value="1"/>
</dbReference>
<feature type="region of interest" description="Disordered" evidence="1">
    <location>
        <begin position="1"/>
        <end position="22"/>
    </location>
</feature>
<proteinExistence type="predicted"/>
<keyword evidence="4" id="KW-1185">Reference proteome</keyword>
<dbReference type="InterPro" id="IPR036390">
    <property type="entry name" value="WH_DNA-bd_sf"/>
</dbReference>
<organism evidence="3 4">
    <name type="scientific">Sphingomonas canadensis</name>
    <dbReference type="NCBI Taxonomy" id="1219257"/>
    <lineage>
        <taxon>Bacteria</taxon>
        <taxon>Pseudomonadati</taxon>
        <taxon>Pseudomonadota</taxon>
        <taxon>Alphaproteobacteria</taxon>
        <taxon>Sphingomonadales</taxon>
        <taxon>Sphingomonadaceae</taxon>
        <taxon>Sphingomonas</taxon>
    </lineage>
</organism>
<dbReference type="PRINTS" id="PR00598">
    <property type="entry name" value="HTHMARR"/>
</dbReference>
<dbReference type="SMART" id="SM00347">
    <property type="entry name" value="HTH_MARR"/>
    <property type="match status" value="1"/>
</dbReference>
<gene>
    <name evidence="3" type="ORF">ACFQ1E_13590</name>
</gene>
<dbReference type="InterPro" id="IPR036388">
    <property type="entry name" value="WH-like_DNA-bd_sf"/>
</dbReference>
<accession>A0ABW3HCZ7</accession>
<dbReference type="SUPFAM" id="SSF46785">
    <property type="entry name" value="Winged helix' DNA-binding domain"/>
    <property type="match status" value="1"/>
</dbReference>
<reference evidence="4" key="1">
    <citation type="journal article" date="2019" name="Int. J. Syst. Evol. Microbiol.">
        <title>The Global Catalogue of Microorganisms (GCM) 10K type strain sequencing project: providing services to taxonomists for standard genome sequencing and annotation.</title>
        <authorList>
            <consortium name="The Broad Institute Genomics Platform"/>
            <consortium name="The Broad Institute Genome Sequencing Center for Infectious Disease"/>
            <person name="Wu L."/>
            <person name="Ma J."/>
        </authorList>
    </citation>
    <scope>NUCLEOTIDE SEQUENCE [LARGE SCALE GENOMIC DNA]</scope>
    <source>
        <strain evidence="4">CCUG 62982</strain>
    </source>
</reference>
<feature type="compositionally biased region" description="Basic residues" evidence="1">
    <location>
        <begin position="1"/>
        <end position="11"/>
    </location>
</feature>
<evidence type="ECO:0000256" key="1">
    <source>
        <dbReference type="SAM" id="MobiDB-lite"/>
    </source>
</evidence>
<protein>
    <submittedName>
        <fullName evidence="3">MarR family winged helix-turn-helix transcriptional regulator</fullName>
    </submittedName>
</protein>
<dbReference type="RefSeq" id="WP_264944844.1">
    <property type="nucleotide sequence ID" value="NZ_JAPDRA010000006.1"/>
</dbReference>
<dbReference type="Proteomes" id="UP001596977">
    <property type="component" value="Unassembled WGS sequence"/>
</dbReference>
<evidence type="ECO:0000313" key="4">
    <source>
        <dbReference type="Proteomes" id="UP001596977"/>
    </source>
</evidence>
<feature type="domain" description="HTH marR-type" evidence="2">
    <location>
        <begin position="57"/>
        <end position="193"/>
    </location>
</feature>
<dbReference type="InterPro" id="IPR039422">
    <property type="entry name" value="MarR/SlyA-like"/>
</dbReference>
<dbReference type="InterPro" id="IPR000835">
    <property type="entry name" value="HTH_MarR-typ"/>
</dbReference>
<evidence type="ECO:0000259" key="2">
    <source>
        <dbReference type="PROSITE" id="PS50995"/>
    </source>
</evidence>
<sequence>MTRKSAPRGKAKGPAPSDGATSLAGLRAASHAHRLDSAVGVVIDEWVSVVPALDRDVRAIAARIARIDDRLRSRTSEALKRAGLSDNEFRLLAGLMRIGPPYRGAPTDLAGRYVPVTSGGLTGLANRLERRGLIQRVSHPSDQRSNLIELTGEGQALAHDTMSHFAAMEQELMAGLSPVDRARGNAFLSKLLHSIEAALP</sequence>
<dbReference type="Pfam" id="PF12802">
    <property type="entry name" value="MarR_2"/>
    <property type="match status" value="1"/>
</dbReference>
<dbReference type="EMBL" id="JBHTJG010000006">
    <property type="protein sequence ID" value="MFD0947377.1"/>
    <property type="molecule type" value="Genomic_DNA"/>
</dbReference>
<dbReference type="PANTHER" id="PTHR33164">
    <property type="entry name" value="TRANSCRIPTIONAL REGULATOR, MARR FAMILY"/>
    <property type="match status" value="1"/>
</dbReference>
<dbReference type="PANTHER" id="PTHR33164:SF104">
    <property type="entry name" value="TRANSCRIPTIONAL REGULATORY PROTEIN"/>
    <property type="match status" value="1"/>
</dbReference>
<evidence type="ECO:0000313" key="3">
    <source>
        <dbReference type="EMBL" id="MFD0947377.1"/>
    </source>
</evidence>
<comment type="caution">
    <text evidence="3">The sequence shown here is derived from an EMBL/GenBank/DDBJ whole genome shotgun (WGS) entry which is preliminary data.</text>
</comment>
<name>A0ABW3HCZ7_9SPHN</name>
<dbReference type="Gene3D" id="1.10.10.10">
    <property type="entry name" value="Winged helix-like DNA-binding domain superfamily/Winged helix DNA-binding domain"/>
    <property type="match status" value="1"/>
</dbReference>